<sequence length="270" mass="31066">MSTHKKWRDIHALLKVWTTRYPQGHVSAYNFLASAEHNGFSRKSFKRDFLRIYGSQKTVMQILLEIVQTKPNENESSIDFVFRMQSKYWEIKTPPPVKEQVEVIQNHLPNNLRTFILFRAVKDYDSLLETIHEASQSNEENSRLFDSSAADKPSAKPKEKTLLAALQDLPGTKVSILTENQTFPLVIEEIREEAGGLVVCASASNAPQSYARNNHQPRYYQRNQQPGNSVSYPYANNNYPRSYEEVTNNKIIIVKIHLISPLGVFVDFNY</sequence>
<keyword evidence="2" id="KW-1185">Reference proteome</keyword>
<reference evidence="1 2" key="1">
    <citation type="journal article" date="2021" name="J. Hered.">
        <title>A chromosome-level genome assembly of the parasitoid wasp, Cotesia glomerata (Hymenoptera: Braconidae).</title>
        <authorList>
            <person name="Pinto B.J."/>
            <person name="Weis J.J."/>
            <person name="Gamble T."/>
            <person name="Ode P.J."/>
            <person name="Paul R."/>
            <person name="Zaspel J.M."/>
        </authorList>
    </citation>
    <scope>NUCLEOTIDE SEQUENCE [LARGE SCALE GENOMIC DNA]</scope>
    <source>
        <strain evidence="1">CgM1</strain>
    </source>
</reference>
<proteinExistence type="predicted"/>
<accession>A0AAV7IK13</accession>
<name>A0AAV7IK13_COTGL</name>
<evidence type="ECO:0000313" key="1">
    <source>
        <dbReference type="EMBL" id="KAH0553359.1"/>
    </source>
</evidence>
<dbReference type="AlphaFoldDB" id="A0AAV7IK13"/>
<dbReference type="Proteomes" id="UP000826195">
    <property type="component" value="Unassembled WGS sequence"/>
</dbReference>
<organism evidence="1 2">
    <name type="scientific">Cotesia glomerata</name>
    <name type="common">Lepidopteran parasitic wasp</name>
    <name type="synonym">Apanteles glomeratus</name>
    <dbReference type="NCBI Taxonomy" id="32391"/>
    <lineage>
        <taxon>Eukaryota</taxon>
        <taxon>Metazoa</taxon>
        <taxon>Ecdysozoa</taxon>
        <taxon>Arthropoda</taxon>
        <taxon>Hexapoda</taxon>
        <taxon>Insecta</taxon>
        <taxon>Pterygota</taxon>
        <taxon>Neoptera</taxon>
        <taxon>Endopterygota</taxon>
        <taxon>Hymenoptera</taxon>
        <taxon>Apocrita</taxon>
        <taxon>Ichneumonoidea</taxon>
        <taxon>Braconidae</taxon>
        <taxon>Microgastrinae</taxon>
        <taxon>Cotesia</taxon>
    </lineage>
</organism>
<protein>
    <submittedName>
        <fullName evidence="1">Uncharacterized protein</fullName>
    </submittedName>
</protein>
<dbReference type="EMBL" id="JAHXZJ010001120">
    <property type="protein sequence ID" value="KAH0553359.1"/>
    <property type="molecule type" value="Genomic_DNA"/>
</dbReference>
<gene>
    <name evidence="1" type="ORF">KQX54_001959</name>
</gene>
<comment type="caution">
    <text evidence="1">The sequence shown here is derived from an EMBL/GenBank/DDBJ whole genome shotgun (WGS) entry which is preliminary data.</text>
</comment>
<evidence type="ECO:0000313" key="2">
    <source>
        <dbReference type="Proteomes" id="UP000826195"/>
    </source>
</evidence>